<dbReference type="AlphaFoldDB" id="A0A6M3X5N9"/>
<sequence>MCTILGEHISLIRPSLIKVPTKAKDVWRVRYNTRPKTRKIGKREFKRLVELFSRGNKNAQTKAM</sequence>
<name>A0A6M3X5N9_9ZZZZ</name>
<dbReference type="EMBL" id="MT143937">
    <property type="protein sequence ID" value="QJH92989.1"/>
    <property type="molecule type" value="Genomic_DNA"/>
</dbReference>
<proteinExistence type="predicted"/>
<reference evidence="2" key="1">
    <citation type="submission" date="2020-03" db="EMBL/GenBank/DDBJ databases">
        <title>The deep terrestrial virosphere.</title>
        <authorList>
            <person name="Holmfeldt K."/>
            <person name="Nilsson E."/>
            <person name="Simone D."/>
            <person name="Lopez-Fernandez M."/>
            <person name="Wu X."/>
            <person name="de Brujin I."/>
            <person name="Lundin D."/>
            <person name="Andersson A."/>
            <person name="Bertilsson S."/>
            <person name="Dopson M."/>
        </authorList>
    </citation>
    <scope>NUCLEOTIDE SEQUENCE</scope>
    <source>
        <strain evidence="1">MM171A02306</strain>
        <strain evidence="2">MM171B02484</strain>
    </source>
</reference>
<accession>A0A6M3X5N9</accession>
<organism evidence="2">
    <name type="scientific">viral metagenome</name>
    <dbReference type="NCBI Taxonomy" id="1070528"/>
    <lineage>
        <taxon>unclassified sequences</taxon>
        <taxon>metagenomes</taxon>
        <taxon>organismal metagenomes</taxon>
    </lineage>
</organism>
<gene>
    <name evidence="1" type="ORF">MM171A02306_0007</name>
    <name evidence="2" type="ORF">MM171B02484_0005</name>
</gene>
<dbReference type="EMBL" id="MT143925">
    <property type="protein sequence ID" value="QJH92840.1"/>
    <property type="molecule type" value="Genomic_DNA"/>
</dbReference>
<protein>
    <submittedName>
        <fullName evidence="2">Uncharacterized protein</fullName>
    </submittedName>
</protein>
<evidence type="ECO:0000313" key="2">
    <source>
        <dbReference type="EMBL" id="QJH92989.1"/>
    </source>
</evidence>
<evidence type="ECO:0000313" key="1">
    <source>
        <dbReference type="EMBL" id="QJH92840.1"/>
    </source>
</evidence>